<evidence type="ECO:0000256" key="2">
    <source>
        <dbReference type="ARBA" id="ARBA00009657"/>
    </source>
</evidence>
<dbReference type="InterPro" id="IPR036259">
    <property type="entry name" value="MFS_trans_sf"/>
</dbReference>
<dbReference type="PANTHER" id="PTHR11388:SF142">
    <property type="entry name" value="SOLUTE CARRIER ORGANIC ANION TRANSPORTER FAMILY MEMBER 5A1"/>
    <property type="match status" value="1"/>
</dbReference>
<feature type="transmembrane region" description="Helical" evidence="8">
    <location>
        <begin position="258"/>
        <end position="282"/>
    </location>
</feature>
<dbReference type="SUPFAM" id="SSF103473">
    <property type="entry name" value="MFS general substrate transporter"/>
    <property type="match status" value="1"/>
</dbReference>
<name>A0ABM0LUB6_SACKO</name>
<evidence type="ECO:0000259" key="9">
    <source>
        <dbReference type="PROSITE" id="PS51465"/>
    </source>
</evidence>
<dbReference type="Pfam" id="PF03137">
    <property type="entry name" value="OATP"/>
    <property type="match status" value="1"/>
</dbReference>
<dbReference type="InterPro" id="IPR036058">
    <property type="entry name" value="Kazal_dom_sf"/>
</dbReference>
<dbReference type="RefSeq" id="XP_006811357.1">
    <property type="nucleotide sequence ID" value="XM_006811294.1"/>
</dbReference>
<comment type="subcellular location">
    <subcellularLocation>
        <location evidence="1 8">Cell membrane</location>
        <topology evidence="1 8">Multi-pass membrane protein</topology>
    </subcellularLocation>
</comment>
<evidence type="ECO:0000256" key="4">
    <source>
        <dbReference type="ARBA" id="ARBA00022692"/>
    </source>
</evidence>
<keyword evidence="10" id="KW-1185">Reference proteome</keyword>
<feature type="transmembrane region" description="Helical" evidence="8">
    <location>
        <begin position="32"/>
        <end position="57"/>
    </location>
</feature>
<keyword evidence="4 8" id="KW-0812">Transmembrane</keyword>
<evidence type="ECO:0000256" key="7">
    <source>
        <dbReference type="ARBA" id="ARBA00023157"/>
    </source>
</evidence>
<evidence type="ECO:0000313" key="10">
    <source>
        <dbReference type="Proteomes" id="UP000694865"/>
    </source>
</evidence>
<evidence type="ECO:0000256" key="6">
    <source>
        <dbReference type="ARBA" id="ARBA00023136"/>
    </source>
</evidence>
<keyword evidence="8" id="KW-0406">Ion transport</keyword>
<proteinExistence type="inferred from homology"/>
<feature type="domain" description="Kazal-like" evidence="9">
    <location>
        <begin position="442"/>
        <end position="491"/>
    </location>
</feature>
<dbReference type="Pfam" id="PF07648">
    <property type="entry name" value="Kazal_2"/>
    <property type="match status" value="1"/>
</dbReference>
<feature type="transmembrane region" description="Helical" evidence="8">
    <location>
        <begin position="69"/>
        <end position="92"/>
    </location>
</feature>
<feature type="transmembrane region" description="Helical" evidence="8">
    <location>
        <begin position="324"/>
        <end position="343"/>
    </location>
</feature>
<evidence type="ECO:0000256" key="5">
    <source>
        <dbReference type="ARBA" id="ARBA00022989"/>
    </source>
</evidence>
<feature type="transmembrane region" description="Helical" evidence="8">
    <location>
        <begin position="609"/>
        <end position="632"/>
    </location>
</feature>
<dbReference type="InterPro" id="IPR002350">
    <property type="entry name" value="Kazal_dom"/>
</dbReference>
<dbReference type="NCBIfam" id="TIGR00805">
    <property type="entry name" value="oat"/>
    <property type="match status" value="1"/>
</dbReference>
<protein>
    <recommendedName>
        <fullName evidence="8">Solute carrier organic anion transporter family member</fullName>
    </recommendedName>
</protein>
<dbReference type="Proteomes" id="UP000694865">
    <property type="component" value="Unplaced"/>
</dbReference>
<sequence length="696" mass="75993">MDMDILENKQESSVDAIEHRATTKNPFNDIRFFVFCGFLFNLNVMWVTIAFVALLTTVEVRYELPSTQLASVVTVSMSATLVALPIVTYFFGRPTDQRPKWIAVGGMIVALGVSISAVPQFISDPYAYDEVKNDTSFGAVLEGLCVNDGENQGMWNATQCDEGGKKVATGGQLAYILFLVGNSLLGIGFAPTQTLILSYIDDNAGDNAPLYIGFYEASLGLGPPLGFFIAGICLRYYVDFYRVDMTTINISMKDPRWVGAWWMVSCIGAISMLVIAIPMFFFPKAMEVPSPTKIAKQKRPPKKTVDSAVQQNGLLKTLKDYVRVYARLLSSGVFLLAICGFSINRPVGFALFLPKFFQRMALLNPSFTSVLMGLTWLLPNVLSTITTGYIIKKLHLTLTGVIKMVLVLSVISVISSWLLLAFPCEGIDFTNPEDGTVAMRNEHLSASCNSDCGCSTEHYQPVCGSDGRNYFSPCYAGCSDFPSDKKFTNCTCISTNTDTATEARYVSQGLCPKDACQGNLIPFIIVLVIFALFNSAGIIPSINITMRVVAEEDKSVALGLRYICVRLINYIPGSIIAGHVIDSSCAIWKTKCGKNGVCTAFNGDKFRYMFVGITAGETVIALFLHIVLYVLVRRKENKKAAKERVTPSSGGCENAARLADCDAPSSLNNLPSCAANQCQSSSPQSLELSPMPVYMI</sequence>
<accession>A0ABM0LUB6</accession>
<feature type="transmembrane region" description="Helical" evidence="8">
    <location>
        <begin position="520"/>
        <end position="542"/>
    </location>
</feature>
<evidence type="ECO:0000256" key="3">
    <source>
        <dbReference type="ARBA" id="ARBA00022475"/>
    </source>
</evidence>
<organism evidence="10 11">
    <name type="scientific">Saccoglossus kowalevskii</name>
    <name type="common">Acorn worm</name>
    <dbReference type="NCBI Taxonomy" id="10224"/>
    <lineage>
        <taxon>Eukaryota</taxon>
        <taxon>Metazoa</taxon>
        <taxon>Hemichordata</taxon>
        <taxon>Enteropneusta</taxon>
        <taxon>Harrimaniidae</taxon>
        <taxon>Saccoglossus</taxon>
    </lineage>
</organism>
<keyword evidence="3" id="KW-1003">Cell membrane</keyword>
<dbReference type="GeneID" id="102809064"/>
<feature type="transmembrane region" description="Helical" evidence="8">
    <location>
        <begin position="363"/>
        <end position="382"/>
    </location>
</feature>
<keyword evidence="6 8" id="KW-0472">Membrane</keyword>
<dbReference type="PANTHER" id="PTHR11388">
    <property type="entry name" value="ORGANIC ANION TRANSPORTER"/>
    <property type="match status" value="1"/>
</dbReference>
<evidence type="ECO:0000313" key="11">
    <source>
        <dbReference type="RefSeq" id="XP_006811357.1"/>
    </source>
</evidence>
<dbReference type="InterPro" id="IPR004156">
    <property type="entry name" value="OATP"/>
</dbReference>
<feature type="transmembrane region" description="Helical" evidence="8">
    <location>
        <begin position="173"/>
        <end position="200"/>
    </location>
</feature>
<dbReference type="PROSITE" id="PS51465">
    <property type="entry name" value="KAZAL_2"/>
    <property type="match status" value="1"/>
</dbReference>
<evidence type="ECO:0000256" key="1">
    <source>
        <dbReference type="ARBA" id="ARBA00004651"/>
    </source>
</evidence>
<feature type="transmembrane region" description="Helical" evidence="8">
    <location>
        <begin position="563"/>
        <end position="581"/>
    </location>
</feature>
<feature type="transmembrane region" description="Helical" evidence="8">
    <location>
        <begin position="101"/>
        <end position="122"/>
    </location>
</feature>
<keyword evidence="7" id="KW-1015">Disulfide bond</keyword>
<feature type="transmembrane region" description="Helical" evidence="8">
    <location>
        <begin position="394"/>
        <end position="420"/>
    </location>
</feature>
<dbReference type="CDD" id="cd17336">
    <property type="entry name" value="MFS_SLCO_OATP"/>
    <property type="match status" value="1"/>
</dbReference>
<reference evidence="11" key="1">
    <citation type="submission" date="2025-08" db="UniProtKB">
        <authorList>
            <consortium name="RefSeq"/>
        </authorList>
    </citation>
    <scope>IDENTIFICATION</scope>
    <source>
        <tissue evidence="11">Testes</tissue>
    </source>
</reference>
<dbReference type="Gene3D" id="3.30.60.30">
    <property type="match status" value="1"/>
</dbReference>
<gene>
    <name evidence="11" type="primary">LOC102809064</name>
</gene>
<dbReference type="SUPFAM" id="SSF100895">
    <property type="entry name" value="Kazal-type serine protease inhibitors"/>
    <property type="match status" value="1"/>
</dbReference>
<keyword evidence="8" id="KW-0813">Transport</keyword>
<comment type="similarity">
    <text evidence="2 8">Belongs to the organo anion transporter (TC 2.A.60) family.</text>
</comment>
<keyword evidence="5 8" id="KW-1133">Transmembrane helix</keyword>
<evidence type="ECO:0000256" key="8">
    <source>
        <dbReference type="RuleBase" id="RU362056"/>
    </source>
</evidence>
<feature type="transmembrane region" description="Helical" evidence="8">
    <location>
        <begin position="212"/>
        <end position="238"/>
    </location>
</feature>